<feature type="domain" description="UspA" evidence="2">
    <location>
        <begin position="4"/>
        <end position="138"/>
    </location>
</feature>
<evidence type="ECO:0000313" key="4">
    <source>
        <dbReference type="Proteomes" id="UP001595925"/>
    </source>
</evidence>
<keyword evidence="4" id="KW-1185">Reference proteome</keyword>
<evidence type="ECO:0000313" key="3">
    <source>
        <dbReference type="EMBL" id="MFC4987912.1"/>
    </source>
</evidence>
<protein>
    <submittedName>
        <fullName evidence="3">Universal stress protein</fullName>
    </submittedName>
</protein>
<evidence type="ECO:0000259" key="2">
    <source>
        <dbReference type="Pfam" id="PF00582"/>
    </source>
</evidence>
<dbReference type="Pfam" id="PF00582">
    <property type="entry name" value="Usp"/>
    <property type="match status" value="2"/>
</dbReference>
<organism evidence="3 4">
    <name type="scientific">Saliphagus infecundisoli</name>
    <dbReference type="NCBI Taxonomy" id="1849069"/>
    <lineage>
        <taxon>Archaea</taxon>
        <taxon>Methanobacteriati</taxon>
        <taxon>Methanobacteriota</taxon>
        <taxon>Stenosarchaea group</taxon>
        <taxon>Halobacteria</taxon>
        <taxon>Halobacteriales</taxon>
        <taxon>Natrialbaceae</taxon>
        <taxon>Saliphagus</taxon>
    </lineage>
</organism>
<proteinExistence type="inferred from homology"/>
<dbReference type="InterPro" id="IPR014729">
    <property type="entry name" value="Rossmann-like_a/b/a_fold"/>
</dbReference>
<dbReference type="CDD" id="cd00293">
    <property type="entry name" value="USP-like"/>
    <property type="match status" value="2"/>
</dbReference>
<dbReference type="InterPro" id="IPR006016">
    <property type="entry name" value="UspA"/>
</dbReference>
<comment type="similarity">
    <text evidence="1">Belongs to the universal stress protein A family.</text>
</comment>
<reference evidence="3 4" key="1">
    <citation type="journal article" date="2019" name="Int. J. Syst. Evol. Microbiol.">
        <title>The Global Catalogue of Microorganisms (GCM) 10K type strain sequencing project: providing services to taxonomists for standard genome sequencing and annotation.</title>
        <authorList>
            <consortium name="The Broad Institute Genomics Platform"/>
            <consortium name="The Broad Institute Genome Sequencing Center for Infectious Disease"/>
            <person name="Wu L."/>
            <person name="Ma J."/>
        </authorList>
    </citation>
    <scope>NUCLEOTIDE SEQUENCE [LARGE SCALE GENOMIC DNA]</scope>
    <source>
        <strain evidence="3 4">CGMCC 1.15824</strain>
    </source>
</reference>
<sequence>MDGPILVPTDGSEPADAALEHAIDIAADTGATVHALYVADTNEPSLVRVGAEVEDVLEEEGQEVIEAARARAAGRGVDVDDRVIQGQPRNVILEYAATEGVSMVVMGAHGRDGIGEYLLGSTTERVANACEVPVLTVRTGEGTRRTYPYEAVLVPTDGSEHARAALELGAAVAARHGASLHLLSIVDELPETIDAGTVALSEDVERTYEEHLGEAAEIAREAGVEDVVTAVESGSVPREVVAYAEDGIDLVAMGTHGRSGLDRYLLGSFTDRVVRTSPAPVLTTRVREE</sequence>
<dbReference type="PANTHER" id="PTHR46268">
    <property type="entry name" value="STRESS RESPONSE PROTEIN NHAX"/>
    <property type="match status" value="1"/>
</dbReference>
<dbReference type="PRINTS" id="PR01438">
    <property type="entry name" value="UNVRSLSTRESS"/>
</dbReference>
<dbReference type="Proteomes" id="UP001595925">
    <property type="component" value="Unassembled WGS sequence"/>
</dbReference>
<accession>A0ABD5QDZ2</accession>
<dbReference type="Gene3D" id="3.40.50.620">
    <property type="entry name" value="HUPs"/>
    <property type="match status" value="2"/>
</dbReference>
<dbReference type="PANTHER" id="PTHR46268:SF6">
    <property type="entry name" value="UNIVERSAL STRESS PROTEIN UP12"/>
    <property type="match status" value="1"/>
</dbReference>
<dbReference type="InterPro" id="IPR006015">
    <property type="entry name" value="Universal_stress_UspA"/>
</dbReference>
<dbReference type="SUPFAM" id="SSF52402">
    <property type="entry name" value="Adenine nucleotide alpha hydrolases-like"/>
    <property type="match status" value="2"/>
</dbReference>
<name>A0ABD5QDZ2_9EURY</name>
<feature type="domain" description="UspA" evidence="2">
    <location>
        <begin position="149"/>
        <end position="285"/>
    </location>
</feature>
<dbReference type="RefSeq" id="WP_224829457.1">
    <property type="nucleotide sequence ID" value="NZ_JAIVEF010000020.1"/>
</dbReference>
<dbReference type="EMBL" id="JBHSJG010000035">
    <property type="protein sequence ID" value="MFC4987912.1"/>
    <property type="molecule type" value="Genomic_DNA"/>
</dbReference>
<gene>
    <name evidence="3" type="ORF">ACFPFO_09140</name>
</gene>
<evidence type="ECO:0000256" key="1">
    <source>
        <dbReference type="ARBA" id="ARBA00008791"/>
    </source>
</evidence>
<dbReference type="AlphaFoldDB" id="A0ABD5QDZ2"/>
<comment type="caution">
    <text evidence="3">The sequence shown here is derived from an EMBL/GenBank/DDBJ whole genome shotgun (WGS) entry which is preliminary data.</text>
</comment>